<feature type="domain" description="EAL" evidence="10">
    <location>
        <begin position="714"/>
        <end position="965"/>
    </location>
</feature>
<dbReference type="Gene3D" id="3.20.20.450">
    <property type="entry name" value="EAL domain"/>
    <property type="match status" value="1"/>
</dbReference>
<protein>
    <submittedName>
        <fullName evidence="12">Diguanylate cyclase</fullName>
    </submittedName>
</protein>
<dbReference type="NCBIfam" id="TIGR00229">
    <property type="entry name" value="sensory_box"/>
    <property type="match status" value="1"/>
</dbReference>
<accession>A0A2U8GYS2</accession>
<dbReference type="InterPro" id="IPR004010">
    <property type="entry name" value="Double_Cache_2"/>
</dbReference>
<evidence type="ECO:0000259" key="9">
    <source>
        <dbReference type="PROSITE" id="PS50113"/>
    </source>
</evidence>
<dbReference type="GO" id="GO:0005886">
    <property type="term" value="C:plasma membrane"/>
    <property type="evidence" value="ECO:0007669"/>
    <property type="project" value="UniProtKB-SubCell"/>
</dbReference>
<evidence type="ECO:0000256" key="6">
    <source>
        <dbReference type="ARBA" id="ARBA00051114"/>
    </source>
</evidence>
<dbReference type="Proteomes" id="UP000244902">
    <property type="component" value="Chromosome"/>
</dbReference>
<dbReference type="InterPro" id="IPR052155">
    <property type="entry name" value="Biofilm_reg_signaling"/>
</dbReference>
<evidence type="ECO:0000256" key="2">
    <source>
        <dbReference type="ARBA" id="ARBA00022475"/>
    </source>
</evidence>
<keyword evidence="5 7" id="KW-0472">Membrane</keyword>
<dbReference type="InterPro" id="IPR029787">
    <property type="entry name" value="Nucleotide_cyclase"/>
</dbReference>
<dbReference type="SMART" id="SM00091">
    <property type="entry name" value="PAS"/>
    <property type="match status" value="1"/>
</dbReference>
<dbReference type="PROSITE" id="PS50113">
    <property type="entry name" value="PAC"/>
    <property type="match status" value="1"/>
</dbReference>
<evidence type="ECO:0000256" key="4">
    <source>
        <dbReference type="ARBA" id="ARBA00022989"/>
    </source>
</evidence>
<sequence length="965" mass="108078">MLFSPSKLSDNENTVPRLYLIGTLAIVFFLTLALASFYSWRHASDHRASLSRLEEVVTRQLEERLTAEMSSALSYLEFTRSRSEEALRRTVVEQVDAALQIAEAIHAQEAGRRPAEEVRRLIVEALRPVRFFEGRGYYFIDDMSGRFILLPTSPQLEGRLLPDNKDDRGRYIMRGLVDAARKPQGEGFLDYRWYRPDDSGQMADKLAYVRYFAPYDWLIGAGDYTYEWESLQQRKAMARFRALRFGQSGYIGVLDNEGRLLLSPSDPELEGRHLNSIPVIERDALERIHRKAKEGGGLLRYPWFDARTGRTANKVALVRSYQPWGWTLAATVFEDELQVALDAERRVHESGGKQATSRMLLNVALALLLALAASLLFSRWSRKLFRAYHAENLAQREALRRQAIELRESEDKLGVILDSVEAFIYIKDADYRYQYANRQVCELFGCDLKNVVGRDDGAFFDVETANRLRDNDARVIEAGERVATEEVNSRRGEDGQRTFLSVKIPLRREDGSIYALCGISTDITQRKVMEDEIRVLAFYDALTGLPNRRLLVDRLQQQLAASGRSKRSGALLFIDLDNFKTLNDTLGHDKGDLLLKRVAGRLVHCVREGDTVARLGGDEFVVMLGNLSCDRAEAAAHSKAVGEKIIESLGEPYDIDGQSHVSTPSIGVALFSGKDHKVDDLLRQADLAMYQAKADGRNTMSFFDPEMQAALNARAALEADLRRGLQLGQFELHYQPQVDYTGALIGAEALIRWNHPTRGLVQPNAFIPVAEDTGLIVPLGAWVLNSACAQLRAWSETLETAALTLSVNVSARQFRQADFVDLVLSALDRSGANAQCLKLELTESLLLADVEETISRMAALKVHGVGFSLDDFGTGYSSLAYLKRLPLDQLKIDRSFVRDLLADPNDAAIARAIITLAESLGLSVIAEGVETVEQRDALARQGCLSYQGYYFGRPGPVEALFNRRA</sequence>
<dbReference type="CDD" id="cd00130">
    <property type="entry name" value="PAS"/>
    <property type="match status" value="1"/>
</dbReference>
<dbReference type="Pfam" id="PF00990">
    <property type="entry name" value="GGDEF"/>
    <property type="match status" value="1"/>
</dbReference>
<dbReference type="Pfam" id="PF08448">
    <property type="entry name" value="PAS_4"/>
    <property type="match status" value="1"/>
</dbReference>
<dbReference type="InterPro" id="IPR000014">
    <property type="entry name" value="PAS"/>
</dbReference>
<dbReference type="InterPro" id="IPR033480">
    <property type="entry name" value="sCache_2"/>
</dbReference>
<evidence type="ECO:0000259" key="8">
    <source>
        <dbReference type="PROSITE" id="PS50112"/>
    </source>
</evidence>
<comment type="catalytic activity">
    <reaction evidence="6">
        <text>3',3'-c-di-GMP + H2O = 5'-phosphoguanylyl(3'-&gt;5')guanosine + H(+)</text>
        <dbReference type="Rhea" id="RHEA:24902"/>
        <dbReference type="ChEBI" id="CHEBI:15377"/>
        <dbReference type="ChEBI" id="CHEBI:15378"/>
        <dbReference type="ChEBI" id="CHEBI:58754"/>
        <dbReference type="ChEBI" id="CHEBI:58805"/>
        <dbReference type="EC" id="3.1.4.52"/>
    </reaction>
    <physiologicalReaction direction="left-to-right" evidence="6">
        <dbReference type="Rhea" id="RHEA:24903"/>
    </physiologicalReaction>
</comment>
<dbReference type="PANTHER" id="PTHR44757">
    <property type="entry name" value="DIGUANYLATE CYCLASE DGCP"/>
    <property type="match status" value="1"/>
</dbReference>
<evidence type="ECO:0000313" key="13">
    <source>
        <dbReference type="Proteomes" id="UP000244902"/>
    </source>
</evidence>
<dbReference type="SMART" id="SM01049">
    <property type="entry name" value="Cache_2"/>
    <property type="match status" value="2"/>
</dbReference>
<dbReference type="PROSITE" id="PS50887">
    <property type="entry name" value="GGDEF"/>
    <property type="match status" value="1"/>
</dbReference>
<dbReference type="CDD" id="cd01948">
    <property type="entry name" value="EAL"/>
    <property type="match status" value="1"/>
</dbReference>
<dbReference type="FunFam" id="3.20.20.450:FF:000001">
    <property type="entry name" value="Cyclic di-GMP phosphodiesterase yahA"/>
    <property type="match status" value="1"/>
</dbReference>
<dbReference type="SMART" id="SM00052">
    <property type="entry name" value="EAL"/>
    <property type="match status" value="1"/>
</dbReference>
<dbReference type="InterPro" id="IPR013656">
    <property type="entry name" value="PAS_4"/>
</dbReference>
<feature type="domain" description="GGDEF" evidence="11">
    <location>
        <begin position="567"/>
        <end position="705"/>
    </location>
</feature>
<dbReference type="Pfam" id="PF08269">
    <property type="entry name" value="dCache_2"/>
    <property type="match status" value="1"/>
</dbReference>
<comment type="subcellular location">
    <subcellularLocation>
        <location evidence="1">Cell membrane</location>
        <topology evidence="1">Multi-pass membrane protein</topology>
    </subcellularLocation>
</comment>
<dbReference type="RefSeq" id="WP_108971445.1">
    <property type="nucleotide sequence ID" value="NZ_CP022188.1"/>
</dbReference>
<dbReference type="PANTHER" id="PTHR44757:SF2">
    <property type="entry name" value="BIOFILM ARCHITECTURE MAINTENANCE PROTEIN MBAA"/>
    <property type="match status" value="1"/>
</dbReference>
<dbReference type="GO" id="GO:0071111">
    <property type="term" value="F:cyclic-guanylate-specific phosphodiesterase activity"/>
    <property type="evidence" value="ECO:0007669"/>
    <property type="project" value="UniProtKB-EC"/>
</dbReference>
<dbReference type="InterPro" id="IPR035919">
    <property type="entry name" value="EAL_sf"/>
</dbReference>
<feature type="domain" description="PAS" evidence="8">
    <location>
        <begin position="409"/>
        <end position="479"/>
    </location>
</feature>
<dbReference type="InterPro" id="IPR035965">
    <property type="entry name" value="PAS-like_dom_sf"/>
</dbReference>
<dbReference type="SUPFAM" id="SSF55073">
    <property type="entry name" value="Nucleotide cyclase"/>
    <property type="match status" value="1"/>
</dbReference>
<dbReference type="InterPro" id="IPR000160">
    <property type="entry name" value="GGDEF_dom"/>
</dbReference>
<dbReference type="EMBL" id="CP022188">
    <property type="protein sequence ID" value="AWI78483.1"/>
    <property type="molecule type" value="Genomic_DNA"/>
</dbReference>
<evidence type="ECO:0000256" key="1">
    <source>
        <dbReference type="ARBA" id="ARBA00004651"/>
    </source>
</evidence>
<dbReference type="PROSITE" id="PS50112">
    <property type="entry name" value="PAS"/>
    <property type="match status" value="1"/>
</dbReference>
<dbReference type="AlphaFoldDB" id="A0A2U8GYS2"/>
<dbReference type="SUPFAM" id="SSF141868">
    <property type="entry name" value="EAL domain-like"/>
    <property type="match status" value="1"/>
</dbReference>
<dbReference type="InterPro" id="IPR000700">
    <property type="entry name" value="PAS-assoc_C"/>
</dbReference>
<keyword evidence="2" id="KW-1003">Cell membrane</keyword>
<dbReference type="Pfam" id="PF00563">
    <property type="entry name" value="EAL"/>
    <property type="match status" value="1"/>
</dbReference>
<gene>
    <name evidence="12" type="ORF">CEW87_03395</name>
</gene>
<dbReference type="Gene3D" id="3.30.70.270">
    <property type="match status" value="1"/>
</dbReference>
<name>A0A2U8GYS2_9RHOO</name>
<dbReference type="FunFam" id="3.30.70.270:FF:000001">
    <property type="entry name" value="Diguanylate cyclase domain protein"/>
    <property type="match status" value="1"/>
</dbReference>
<evidence type="ECO:0000259" key="11">
    <source>
        <dbReference type="PROSITE" id="PS50887"/>
    </source>
</evidence>
<organism evidence="12 13">
    <name type="scientific">Parazoarcus communis</name>
    <dbReference type="NCBI Taxonomy" id="41977"/>
    <lineage>
        <taxon>Bacteria</taxon>
        <taxon>Pseudomonadati</taxon>
        <taxon>Pseudomonadota</taxon>
        <taxon>Betaproteobacteria</taxon>
        <taxon>Rhodocyclales</taxon>
        <taxon>Zoogloeaceae</taxon>
        <taxon>Parazoarcus</taxon>
    </lineage>
</organism>
<evidence type="ECO:0000313" key="12">
    <source>
        <dbReference type="EMBL" id="AWI78483.1"/>
    </source>
</evidence>
<dbReference type="InterPro" id="IPR001633">
    <property type="entry name" value="EAL_dom"/>
</dbReference>
<reference evidence="12 13" key="1">
    <citation type="submission" date="2017-06" db="EMBL/GenBank/DDBJ databases">
        <title>Azoarcus sp. TSNA42 complete genome sequence.</title>
        <authorList>
            <person name="Woo J.-H."/>
            <person name="Kim H.-S."/>
        </authorList>
    </citation>
    <scope>NUCLEOTIDE SEQUENCE [LARGE SCALE GENOMIC DNA]</scope>
    <source>
        <strain evidence="12 13">TSNA42</strain>
    </source>
</reference>
<dbReference type="SUPFAM" id="SSF55785">
    <property type="entry name" value="PYP-like sensor domain (PAS domain)"/>
    <property type="match status" value="1"/>
</dbReference>
<dbReference type="PROSITE" id="PS50883">
    <property type="entry name" value="EAL"/>
    <property type="match status" value="1"/>
</dbReference>
<evidence type="ECO:0000256" key="5">
    <source>
        <dbReference type="ARBA" id="ARBA00023136"/>
    </source>
</evidence>
<dbReference type="SMART" id="SM00267">
    <property type="entry name" value="GGDEF"/>
    <property type="match status" value="1"/>
</dbReference>
<evidence type="ECO:0000259" key="10">
    <source>
        <dbReference type="PROSITE" id="PS50883"/>
    </source>
</evidence>
<feature type="transmembrane region" description="Helical" evidence="7">
    <location>
        <begin position="359"/>
        <end position="377"/>
    </location>
</feature>
<keyword evidence="3 7" id="KW-0812">Transmembrane</keyword>
<dbReference type="GO" id="GO:0071732">
    <property type="term" value="P:cellular response to nitric oxide"/>
    <property type="evidence" value="ECO:0007669"/>
    <property type="project" value="UniProtKB-ARBA"/>
</dbReference>
<feature type="transmembrane region" description="Helical" evidence="7">
    <location>
        <begin position="20"/>
        <end position="40"/>
    </location>
</feature>
<dbReference type="NCBIfam" id="TIGR00254">
    <property type="entry name" value="GGDEF"/>
    <property type="match status" value="1"/>
</dbReference>
<dbReference type="Gene3D" id="3.30.450.20">
    <property type="entry name" value="PAS domain"/>
    <property type="match status" value="3"/>
</dbReference>
<dbReference type="OrthoDB" id="9813903at2"/>
<keyword evidence="4 7" id="KW-1133">Transmembrane helix</keyword>
<dbReference type="InterPro" id="IPR043128">
    <property type="entry name" value="Rev_trsase/Diguanyl_cyclase"/>
</dbReference>
<proteinExistence type="predicted"/>
<feature type="domain" description="PAC" evidence="9">
    <location>
        <begin position="483"/>
        <end position="535"/>
    </location>
</feature>
<evidence type="ECO:0000256" key="7">
    <source>
        <dbReference type="SAM" id="Phobius"/>
    </source>
</evidence>
<evidence type="ECO:0000256" key="3">
    <source>
        <dbReference type="ARBA" id="ARBA00022692"/>
    </source>
</evidence>
<dbReference type="CDD" id="cd01949">
    <property type="entry name" value="GGDEF"/>
    <property type="match status" value="1"/>
</dbReference>